<dbReference type="STRING" id="94869.SAMN04488529_10745"/>
<keyword evidence="4" id="KW-1185">Reference proteome</keyword>
<dbReference type="AlphaFoldDB" id="A0A1H0TIU3"/>
<feature type="domain" description="Glycosyl transferase family 1" evidence="1">
    <location>
        <begin position="169"/>
        <end position="334"/>
    </location>
</feature>
<evidence type="ECO:0000313" key="3">
    <source>
        <dbReference type="EMBL" id="SDP53508.1"/>
    </source>
</evidence>
<dbReference type="OrthoDB" id="9810929at2"/>
<name>A0A1H0TIU3_9CLOT</name>
<dbReference type="EMBL" id="FNJM01000007">
    <property type="protein sequence ID" value="SDP53508.1"/>
    <property type="molecule type" value="Genomic_DNA"/>
</dbReference>
<dbReference type="Pfam" id="PF13477">
    <property type="entry name" value="Glyco_trans_4_2"/>
    <property type="match status" value="1"/>
</dbReference>
<dbReference type="InterPro" id="IPR001296">
    <property type="entry name" value="Glyco_trans_1"/>
</dbReference>
<dbReference type="RefSeq" id="WP_089970233.1">
    <property type="nucleotide sequence ID" value="NZ_FNJM01000007.1"/>
</dbReference>
<dbReference type="PANTHER" id="PTHR12526">
    <property type="entry name" value="GLYCOSYLTRANSFERASE"/>
    <property type="match status" value="1"/>
</dbReference>
<dbReference type="Pfam" id="PF00534">
    <property type="entry name" value="Glycos_transf_1"/>
    <property type="match status" value="1"/>
</dbReference>
<gene>
    <name evidence="3" type="ORF">SAMN04488529_10745</name>
</gene>
<dbReference type="Proteomes" id="UP000198597">
    <property type="component" value="Unassembled WGS sequence"/>
</dbReference>
<dbReference type="PANTHER" id="PTHR12526:SF638">
    <property type="entry name" value="SPORE COAT PROTEIN SA"/>
    <property type="match status" value="1"/>
</dbReference>
<protein>
    <submittedName>
        <fullName evidence="3">Glycosyltransferase involved in cell wall bisynthesis</fullName>
    </submittedName>
</protein>
<dbReference type="GO" id="GO:0016757">
    <property type="term" value="F:glycosyltransferase activity"/>
    <property type="evidence" value="ECO:0007669"/>
    <property type="project" value="InterPro"/>
</dbReference>
<proteinExistence type="predicted"/>
<dbReference type="SUPFAM" id="SSF53756">
    <property type="entry name" value="UDP-Glycosyltransferase/glycogen phosphorylase"/>
    <property type="match status" value="1"/>
</dbReference>
<dbReference type="InterPro" id="IPR028098">
    <property type="entry name" value="Glyco_trans_4-like_N"/>
</dbReference>
<reference evidence="3 4" key="1">
    <citation type="submission" date="2016-10" db="EMBL/GenBank/DDBJ databases">
        <authorList>
            <person name="de Groot N.N."/>
        </authorList>
    </citation>
    <scope>NUCLEOTIDE SEQUENCE [LARGE SCALE GENOMIC DNA]</scope>
    <source>
        <strain evidence="3 4">DSM 12272</strain>
    </source>
</reference>
<organism evidence="3 4">
    <name type="scientific">Clostridium gasigenes</name>
    <dbReference type="NCBI Taxonomy" id="94869"/>
    <lineage>
        <taxon>Bacteria</taxon>
        <taxon>Bacillati</taxon>
        <taxon>Bacillota</taxon>
        <taxon>Clostridia</taxon>
        <taxon>Eubacteriales</taxon>
        <taxon>Clostridiaceae</taxon>
        <taxon>Clostridium</taxon>
    </lineage>
</organism>
<evidence type="ECO:0000259" key="2">
    <source>
        <dbReference type="Pfam" id="PF13477"/>
    </source>
</evidence>
<sequence length="361" mass="41243">MKICYLADIKSQHTEKWCKYFLGKGYEIHVISLRSGEIEGVTVHSLDIDNSVSQKENSSDKIGYLKKIIKIRKLVKQINPDILHAHYASSYGLFGALCNYHPYVISLWGSDVLLFPKEGLIQKSILKYNFKKADEIFSTSEYMAREAKKYTNKNIYITPFGIDINIFNDKEERSNDEVNIGIVKSLEKVYGIDYLINSFNVIVNKYPEKKINLYIIGKGTQEKILKDLVIKLGLEKKIKFLGTMPLEKIGEFYNKMHIAAVPSLSESFGVTVLEAQACGIPVVVSDIEAFEETTIIGQTSLMCKKKDVNSLVECLEKLIINEDLRIEMGRKGKKFARENFESNTIFNDINKLYEKINSKNK</sequence>
<evidence type="ECO:0000313" key="4">
    <source>
        <dbReference type="Proteomes" id="UP000198597"/>
    </source>
</evidence>
<feature type="domain" description="Glycosyltransferase subfamily 4-like N-terminal" evidence="2">
    <location>
        <begin position="2"/>
        <end position="140"/>
    </location>
</feature>
<dbReference type="Gene3D" id="3.40.50.2000">
    <property type="entry name" value="Glycogen Phosphorylase B"/>
    <property type="match status" value="2"/>
</dbReference>
<accession>A0A1H0TIU3</accession>
<keyword evidence="3" id="KW-0808">Transferase</keyword>
<evidence type="ECO:0000259" key="1">
    <source>
        <dbReference type="Pfam" id="PF00534"/>
    </source>
</evidence>